<reference evidence="1 2" key="1">
    <citation type="submission" date="2021-01" db="EMBL/GenBank/DDBJ databases">
        <title>Whole genome shotgun sequence of Actinoplanes palleronii NBRC 14916.</title>
        <authorList>
            <person name="Komaki H."/>
            <person name="Tamura T."/>
        </authorList>
    </citation>
    <scope>NUCLEOTIDE SEQUENCE [LARGE SCALE GENOMIC DNA]</scope>
    <source>
        <strain evidence="1 2">NBRC 14916</strain>
    </source>
</reference>
<dbReference type="InterPro" id="IPR032710">
    <property type="entry name" value="NTF2-like_dom_sf"/>
</dbReference>
<comment type="caution">
    <text evidence="1">The sequence shown here is derived from an EMBL/GenBank/DDBJ whole genome shotgun (WGS) entry which is preliminary data.</text>
</comment>
<proteinExistence type="predicted"/>
<dbReference type="Proteomes" id="UP000624709">
    <property type="component" value="Unassembled WGS sequence"/>
</dbReference>
<organism evidence="1 2">
    <name type="scientific">Actinoplanes palleronii</name>
    <dbReference type="NCBI Taxonomy" id="113570"/>
    <lineage>
        <taxon>Bacteria</taxon>
        <taxon>Bacillati</taxon>
        <taxon>Actinomycetota</taxon>
        <taxon>Actinomycetes</taxon>
        <taxon>Micromonosporales</taxon>
        <taxon>Micromonosporaceae</taxon>
        <taxon>Actinoplanes</taxon>
    </lineage>
</organism>
<accession>A0ABQ4BFF0</accession>
<evidence type="ECO:0000313" key="2">
    <source>
        <dbReference type="Proteomes" id="UP000624709"/>
    </source>
</evidence>
<dbReference type="SUPFAM" id="SSF54427">
    <property type="entry name" value="NTF2-like"/>
    <property type="match status" value="1"/>
</dbReference>
<sequence>MCDSAVMINADVTRRVVTEFLAYVRSGRDPSRAVALMAPQVRAHQVQSEDPVTIMRSPADYAEHVQEMVDTWGDFHLQVEDLLVDGPRAYVRLAQTGRHIETGRVVRQINAVVYHVEDGRITEYWMQIDRAGLNAQLHGEPRLN</sequence>
<keyword evidence="2" id="KW-1185">Reference proteome</keyword>
<protein>
    <recommendedName>
        <fullName evidence="3">SnoaL-like polyketide cyclase</fullName>
    </recommendedName>
</protein>
<evidence type="ECO:0000313" key="1">
    <source>
        <dbReference type="EMBL" id="GIE69410.1"/>
    </source>
</evidence>
<dbReference type="InterPro" id="IPR009959">
    <property type="entry name" value="Cyclase_SnoaL-like"/>
</dbReference>
<name>A0ABQ4BFF0_9ACTN</name>
<gene>
    <name evidence="1" type="ORF">Apa02nite_055180</name>
</gene>
<dbReference type="Gene3D" id="3.10.450.50">
    <property type="match status" value="1"/>
</dbReference>
<dbReference type="EMBL" id="BOMS01000087">
    <property type="protein sequence ID" value="GIE69410.1"/>
    <property type="molecule type" value="Genomic_DNA"/>
</dbReference>
<dbReference type="Pfam" id="PF07366">
    <property type="entry name" value="SnoaL"/>
    <property type="match status" value="1"/>
</dbReference>
<evidence type="ECO:0008006" key="3">
    <source>
        <dbReference type="Google" id="ProtNLM"/>
    </source>
</evidence>